<dbReference type="InterPro" id="IPR050291">
    <property type="entry name" value="CDF_Transporter"/>
</dbReference>
<reference evidence="10" key="1">
    <citation type="submission" date="2022-11" db="EMBL/GenBank/DDBJ databases">
        <authorList>
            <person name="Petersen C."/>
        </authorList>
    </citation>
    <scope>NUCLEOTIDE SEQUENCE</scope>
    <source>
        <strain evidence="10">IBT 29864</strain>
    </source>
</reference>
<sequence>MDITSTLENGSQASYASAADPFNLSSKLKPTDKDQRAQANTSRKRALRYNPFGKKESQLRGVTEFYNSQNEKIKSFLKPVDEHVREHAETTESNKLQYRIAVYSSFICNILLSGLQLYGAIASGSLSLFTTMADSIFDPLSNITLIICNRQAKKASSHNFPVGTSRIETAGNIFFSFIMIAVSLILVAFSCQELAEGGSSAFHLPSVIAVTVAFVVKLCLFIYCFALRNKYSQVRILWEDHRNDLFINGFGILTSVGGSKLKWWIDPMGAIILSLLILGLWLHTSIGEFKLLVGVTADADTLNLITYVAMTHSEHVKAIDTVRAYHSGPRLIIEVDVVMHPQQTLQECHDVAEDLQVKLESLPNVERAFVHIDYETTHRPEHSKKDI</sequence>
<accession>A0A9W9VI09</accession>
<dbReference type="EMBL" id="JAPZBS010000002">
    <property type="protein sequence ID" value="KAJ5380186.1"/>
    <property type="molecule type" value="Genomic_DNA"/>
</dbReference>
<keyword evidence="11" id="KW-1185">Reference proteome</keyword>
<feature type="transmembrane region" description="Helical" evidence="7">
    <location>
        <begin position="202"/>
        <end position="226"/>
    </location>
</feature>
<dbReference type="Gene3D" id="1.20.1510.10">
    <property type="entry name" value="Cation efflux protein transmembrane domain"/>
    <property type="match status" value="1"/>
</dbReference>
<comment type="caution">
    <text evidence="10">The sequence shown here is derived from an EMBL/GenBank/DDBJ whole genome shotgun (WGS) entry which is preliminary data.</text>
</comment>
<feature type="transmembrane region" description="Helical" evidence="7">
    <location>
        <begin position="127"/>
        <end position="148"/>
    </location>
</feature>
<dbReference type="GeneID" id="81434722"/>
<evidence type="ECO:0000256" key="6">
    <source>
        <dbReference type="SAM" id="MobiDB-lite"/>
    </source>
</evidence>
<evidence type="ECO:0000256" key="4">
    <source>
        <dbReference type="ARBA" id="ARBA00022989"/>
    </source>
</evidence>
<feature type="transmembrane region" description="Helical" evidence="7">
    <location>
        <begin position="263"/>
        <end position="282"/>
    </location>
</feature>
<feature type="region of interest" description="Disordered" evidence="6">
    <location>
        <begin position="24"/>
        <end position="47"/>
    </location>
</feature>
<evidence type="ECO:0000256" key="7">
    <source>
        <dbReference type="SAM" id="Phobius"/>
    </source>
</evidence>
<dbReference type="GO" id="GO:0016020">
    <property type="term" value="C:membrane"/>
    <property type="evidence" value="ECO:0007669"/>
    <property type="project" value="UniProtKB-SubCell"/>
</dbReference>
<evidence type="ECO:0008006" key="12">
    <source>
        <dbReference type="Google" id="ProtNLM"/>
    </source>
</evidence>
<evidence type="ECO:0000256" key="1">
    <source>
        <dbReference type="ARBA" id="ARBA00004141"/>
    </source>
</evidence>
<name>A0A9W9VI09_9EURO</name>
<evidence type="ECO:0000259" key="9">
    <source>
        <dbReference type="Pfam" id="PF16916"/>
    </source>
</evidence>
<dbReference type="Pfam" id="PF16916">
    <property type="entry name" value="ZT_dimer"/>
    <property type="match status" value="1"/>
</dbReference>
<dbReference type="SUPFAM" id="SSF161111">
    <property type="entry name" value="Cation efflux protein transmembrane domain-like"/>
    <property type="match status" value="1"/>
</dbReference>
<dbReference type="AlphaFoldDB" id="A0A9W9VI09"/>
<dbReference type="PANTHER" id="PTHR43840">
    <property type="entry name" value="MITOCHONDRIAL METAL TRANSPORTER 1-RELATED"/>
    <property type="match status" value="1"/>
</dbReference>
<keyword evidence="3 7" id="KW-0812">Transmembrane</keyword>
<dbReference type="InterPro" id="IPR058533">
    <property type="entry name" value="Cation_efflux_TM"/>
</dbReference>
<gene>
    <name evidence="10" type="ORF">N7496_002614</name>
</gene>
<comment type="subcellular location">
    <subcellularLocation>
        <location evidence="1">Membrane</location>
        <topology evidence="1">Multi-pass membrane protein</topology>
    </subcellularLocation>
</comment>
<dbReference type="InterPro" id="IPR036837">
    <property type="entry name" value="Cation_efflux_CTD_sf"/>
</dbReference>
<dbReference type="FunFam" id="3.30.70.1350:FF:000003">
    <property type="entry name" value="Cation diffusion facilitator 1"/>
    <property type="match status" value="1"/>
</dbReference>
<protein>
    <recommendedName>
        <fullName evidence="12">Cation efflux protein cytoplasmic domain-containing protein</fullName>
    </recommendedName>
</protein>
<proteinExistence type="predicted"/>
<dbReference type="GO" id="GO:0098771">
    <property type="term" value="P:inorganic ion homeostasis"/>
    <property type="evidence" value="ECO:0007669"/>
    <property type="project" value="UniProtKB-ARBA"/>
</dbReference>
<reference evidence="10" key="2">
    <citation type="journal article" date="2023" name="IMA Fungus">
        <title>Comparative genomic study of the Penicillium genus elucidates a diverse pangenome and 15 lateral gene transfer events.</title>
        <authorList>
            <person name="Petersen C."/>
            <person name="Sorensen T."/>
            <person name="Nielsen M.R."/>
            <person name="Sondergaard T.E."/>
            <person name="Sorensen J.L."/>
            <person name="Fitzpatrick D.A."/>
            <person name="Frisvad J.C."/>
            <person name="Nielsen K.L."/>
        </authorList>
    </citation>
    <scope>NUCLEOTIDE SEQUENCE</scope>
    <source>
        <strain evidence="10">IBT 29864</strain>
    </source>
</reference>
<keyword evidence="2" id="KW-0813">Transport</keyword>
<dbReference type="NCBIfam" id="TIGR01297">
    <property type="entry name" value="CDF"/>
    <property type="match status" value="1"/>
</dbReference>
<feature type="transmembrane region" description="Helical" evidence="7">
    <location>
        <begin position="169"/>
        <end position="190"/>
    </location>
</feature>
<feature type="domain" description="Cation efflux protein transmembrane" evidence="8">
    <location>
        <begin position="104"/>
        <end position="291"/>
    </location>
</feature>
<keyword evidence="4 7" id="KW-1133">Transmembrane helix</keyword>
<dbReference type="GO" id="GO:0030003">
    <property type="term" value="P:intracellular monoatomic cation homeostasis"/>
    <property type="evidence" value="ECO:0007669"/>
    <property type="project" value="UniProtKB-ARBA"/>
</dbReference>
<evidence type="ECO:0000256" key="2">
    <source>
        <dbReference type="ARBA" id="ARBA00022448"/>
    </source>
</evidence>
<dbReference type="InterPro" id="IPR002524">
    <property type="entry name" value="Cation_efflux"/>
</dbReference>
<dbReference type="GO" id="GO:0008324">
    <property type="term" value="F:monoatomic cation transmembrane transporter activity"/>
    <property type="evidence" value="ECO:0007669"/>
    <property type="project" value="InterPro"/>
</dbReference>
<dbReference type="OrthoDB" id="78296at2759"/>
<dbReference type="InterPro" id="IPR027470">
    <property type="entry name" value="Cation_efflux_CTD"/>
</dbReference>
<dbReference type="Proteomes" id="UP001147782">
    <property type="component" value="Unassembled WGS sequence"/>
</dbReference>
<dbReference type="FunFam" id="1.20.1510.10:FF:000005">
    <property type="entry name" value="Putative Cation diffusion facilitator 1"/>
    <property type="match status" value="1"/>
</dbReference>
<evidence type="ECO:0000256" key="5">
    <source>
        <dbReference type="ARBA" id="ARBA00023136"/>
    </source>
</evidence>
<evidence type="ECO:0000313" key="11">
    <source>
        <dbReference type="Proteomes" id="UP001147782"/>
    </source>
</evidence>
<evidence type="ECO:0000256" key="3">
    <source>
        <dbReference type="ARBA" id="ARBA00022692"/>
    </source>
</evidence>
<evidence type="ECO:0000259" key="8">
    <source>
        <dbReference type="Pfam" id="PF01545"/>
    </source>
</evidence>
<dbReference type="Gene3D" id="3.30.70.1350">
    <property type="entry name" value="Cation efflux protein, cytoplasmic domain"/>
    <property type="match status" value="1"/>
</dbReference>
<feature type="transmembrane region" description="Helical" evidence="7">
    <location>
        <begin position="100"/>
        <end position="121"/>
    </location>
</feature>
<dbReference type="RefSeq" id="XP_056557757.1">
    <property type="nucleotide sequence ID" value="XM_056695545.1"/>
</dbReference>
<organism evidence="10 11">
    <name type="scientific">Penicillium cataractarum</name>
    <dbReference type="NCBI Taxonomy" id="2100454"/>
    <lineage>
        <taxon>Eukaryota</taxon>
        <taxon>Fungi</taxon>
        <taxon>Dikarya</taxon>
        <taxon>Ascomycota</taxon>
        <taxon>Pezizomycotina</taxon>
        <taxon>Eurotiomycetes</taxon>
        <taxon>Eurotiomycetidae</taxon>
        <taxon>Eurotiales</taxon>
        <taxon>Aspergillaceae</taxon>
        <taxon>Penicillium</taxon>
    </lineage>
</organism>
<keyword evidence="5 7" id="KW-0472">Membrane</keyword>
<dbReference type="InterPro" id="IPR027469">
    <property type="entry name" value="Cation_efflux_TMD_sf"/>
</dbReference>
<dbReference type="PANTHER" id="PTHR43840:SF12">
    <property type="entry name" value="CATION DIFFUSION FACILITATOR 1 (AFU_ORTHOLOGUE AFUA_1G14440)"/>
    <property type="match status" value="1"/>
</dbReference>
<evidence type="ECO:0000313" key="10">
    <source>
        <dbReference type="EMBL" id="KAJ5380186.1"/>
    </source>
</evidence>
<dbReference type="SUPFAM" id="SSF160240">
    <property type="entry name" value="Cation efflux protein cytoplasmic domain-like"/>
    <property type="match status" value="1"/>
</dbReference>
<feature type="domain" description="Cation efflux protein cytoplasmic" evidence="9">
    <location>
        <begin position="299"/>
        <end position="373"/>
    </location>
</feature>
<dbReference type="Pfam" id="PF01545">
    <property type="entry name" value="Cation_efflux"/>
    <property type="match status" value="1"/>
</dbReference>